<proteinExistence type="predicted"/>
<dbReference type="Pfam" id="PF04102">
    <property type="entry name" value="SlyX"/>
    <property type="match status" value="1"/>
</dbReference>
<dbReference type="EMBL" id="CP036266">
    <property type="protein sequence ID" value="QDT24682.1"/>
    <property type="molecule type" value="Genomic_DNA"/>
</dbReference>
<feature type="compositionally biased region" description="Basic and acidic residues" evidence="1">
    <location>
        <begin position="67"/>
        <end position="77"/>
    </location>
</feature>
<accession>A0A517PZ84</accession>
<dbReference type="AlphaFoldDB" id="A0A517PZ84"/>
<dbReference type="InterPro" id="IPR007236">
    <property type="entry name" value="SlyX"/>
</dbReference>
<keyword evidence="3" id="KW-1185">Reference proteome</keyword>
<dbReference type="OrthoDB" id="215099at2"/>
<evidence type="ECO:0000313" key="2">
    <source>
        <dbReference type="EMBL" id="QDT24682.1"/>
    </source>
</evidence>
<evidence type="ECO:0000313" key="3">
    <source>
        <dbReference type="Proteomes" id="UP000320421"/>
    </source>
</evidence>
<dbReference type="RefSeq" id="WP_145193570.1">
    <property type="nucleotide sequence ID" value="NZ_CP036266.1"/>
</dbReference>
<sequence length="77" mass="8850">MSESASPLEEVSSRLNQIESVLMHLQHDVEQLNTAILHQNDVLDKLSRSMKLLDNRIGTLEEEDEGRDPLEEKPPHY</sequence>
<name>A0A517PZ84_9PLAN</name>
<reference evidence="2 3" key="1">
    <citation type="submission" date="2019-02" db="EMBL/GenBank/DDBJ databases">
        <title>Deep-cultivation of Planctomycetes and their phenomic and genomic characterization uncovers novel biology.</title>
        <authorList>
            <person name="Wiegand S."/>
            <person name="Jogler M."/>
            <person name="Boedeker C."/>
            <person name="Pinto D."/>
            <person name="Vollmers J."/>
            <person name="Rivas-Marin E."/>
            <person name="Kohn T."/>
            <person name="Peeters S.H."/>
            <person name="Heuer A."/>
            <person name="Rast P."/>
            <person name="Oberbeckmann S."/>
            <person name="Bunk B."/>
            <person name="Jeske O."/>
            <person name="Meyerdierks A."/>
            <person name="Storesund J.E."/>
            <person name="Kallscheuer N."/>
            <person name="Luecker S."/>
            <person name="Lage O.M."/>
            <person name="Pohl T."/>
            <person name="Merkel B.J."/>
            <person name="Hornburger P."/>
            <person name="Mueller R.-W."/>
            <person name="Bruemmer F."/>
            <person name="Labrenz M."/>
            <person name="Spormann A.M."/>
            <person name="Op den Camp H."/>
            <person name="Overmann J."/>
            <person name="Amann R."/>
            <person name="Jetten M.S.M."/>
            <person name="Mascher T."/>
            <person name="Medema M.H."/>
            <person name="Devos D.P."/>
            <person name="Kaster A.-K."/>
            <person name="Ovreas L."/>
            <person name="Rohde M."/>
            <person name="Galperin M.Y."/>
            <person name="Jogler C."/>
        </authorList>
    </citation>
    <scope>NUCLEOTIDE SEQUENCE [LARGE SCALE GENOMIC DNA]</scope>
    <source>
        <strain evidence="2 3">HG66A1</strain>
    </source>
</reference>
<protein>
    <recommendedName>
        <fullName evidence="4">SlyX family protein</fullName>
    </recommendedName>
</protein>
<organism evidence="2 3">
    <name type="scientific">Gimesia chilikensis</name>
    <dbReference type="NCBI Taxonomy" id="2605989"/>
    <lineage>
        <taxon>Bacteria</taxon>
        <taxon>Pseudomonadati</taxon>
        <taxon>Planctomycetota</taxon>
        <taxon>Planctomycetia</taxon>
        <taxon>Planctomycetales</taxon>
        <taxon>Planctomycetaceae</taxon>
        <taxon>Gimesia</taxon>
    </lineage>
</organism>
<evidence type="ECO:0008006" key="4">
    <source>
        <dbReference type="Google" id="ProtNLM"/>
    </source>
</evidence>
<feature type="region of interest" description="Disordered" evidence="1">
    <location>
        <begin position="56"/>
        <end position="77"/>
    </location>
</feature>
<gene>
    <name evidence="2" type="ORF">HG66A1_65170</name>
</gene>
<dbReference type="Proteomes" id="UP000320421">
    <property type="component" value="Chromosome"/>
</dbReference>
<evidence type="ECO:0000256" key="1">
    <source>
        <dbReference type="SAM" id="MobiDB-lite"/>
    </source>
</evidence>